<sequence length="206" mass="23374">MAGGLLTCAYYELYGVKQPESFHHAAASIEGVTMDEAHPPESSGDNEKPNETSLVPTEPAEADDLRLINQQLQQENKRIKAQLNALATKSVTKKSSRNVPKQLQSIFEHQRRDDNWASEVELFAEDFLYEAQLHDTINLLSAECKLHVCQLNFIAPEGEPQWQQLHTALLRMPWMKQFKTVAAVQNTQAMQIHLSLKSSDELSREY</sequence>
<evidence type="ECO:0000313" key="4">
    <source>
        <dbReference type="Proteomes" id="UP001231915"/>
    </source>
</evidence>
<protein>
    <recommendedName>
        <fullName evidence="5">Orphan protein</fullName>
    </recommendedName>
</protein>
<feature type="region of interest" description="Disordered" evidence="2">
    <location>
        <begin position="35"/>
        <end position="60"/>
    </location>
</feature>
<accession>A0ABT7EKS6</accession>
<keyword evidence="1" id="KW-0175">Coiled coil</keyword>
<evidence type="ECO:0000256" key="1">
    <source>
        <dbReference type="SAM" id="Coils"/>
    </source>
</evidence>
<feature type="coiled-coil region" evidence="1">
    <location>
        <begin position="62"/>
        <end position="89"/>
    </location>
</feature>
<organism evidence="3 4">
    <name type="scientific">Pseudoalteromonas obscura</name>
    <dbReference type="NCBI Taxonomy" id="3048491"/>
    <lineage>
        <taxon>Bacteria</taxon>
        <taxon>Pseudomonadati</taxon>
        <taxon>Pseudomonadota</taxon>
        <taxon>Gammaproteobacteria</taxon>
        <taxon>Alteromonadales</taxon>
        <taxon>Pseudoalteromonadaceae</taxon>
        <taxon>Pseudoalteromonas</taxon>
    </lineage>
</organism>
<evidence type="ECO:0000313" key="3">
    <source>
        <dbReference type="EMBL" id="MDK2595661.1"/>
    </source>
</evidence>
<proteinExistence type="predicted"/>
<feature type="compositionally biased region" description="Basic and acidic residues" evidence="2">
    <location>
        <begin position="35"/>
        <end position="50"/>
    </location>
</feature>
<dbReference type="EMBL" id="JASJUT010000004">
    <property type="protein sequence ID" value="MDK2595661.1"/>
    <property type="molecule type" value="Genomic_DNA"/>
</dbReference>
<reference evidence="3 4" key="1">
    <citation type="submission" date="2023-05" db="EMBL/GenBank/DDBJ databases">
        <title>Pseudoalteromonas ardens sp. nov., Pseudoalteromonas obscura sp. nov., and Pseudoalteromonas umbrosa sp. nov., isolated from the coral Montipora capitata.</title>
        <authorList>
            <person name="Thomas E.M."/>
            <person name="Smith E.M."/>
            <person name="Papke E."/>
            <person name="Shlafstein M.D."/>
            <person name="Oline D.K."/>
            <person name="Videau P."/>
            <person name="Saw J.H."/>
            <person name="Strangman W.K."/>
            <person name="Ushijima B."/>
        </authorList>
    </citation>
    <scope>NUCLEOTIDE SEQUENCE [LARGE SCALE GENOMIC DNA]</scope>
    <source>
        <strain evidence="3 4">P94</strain>
    </source>
</reference>
<evidence type="ECO:0008006" key="5">
    <source>
        <dbReference type="Google" id="ProtNLM"/>
    </source>
</evidence>
<evidence type="ECO:0000256" key="2">
    <source>
        <dbReference type="SAM" id="MobiDB-lite"/>
    </source>
</evidence>
<dbReference type="Proteomes" id="UP001231915">
    <property type="component" value="Unassembled WGS sequence"/>
</dbReference>
<name>A0ABT7EKS6_9GAMM</name>
<gene>
    <name evidence="3" type="ORF">QNM18_11435</name>
</gene>
<keyword evidence="4" id="KW-1185">Reference proteome</keyword>
<comment type="caution">
    <text evidence="3">The sequence shown here is derived from an EMBL/GenBank/DDBJ whole genome shotgun (WGS) entry which is preliminary data.</text>
</comment>